<feature type="signal peptide" evidence="1">
    <location>
        <begin position="1"/>
        <end position="17"/>
    </location>
</feature>
<gene>
    <name evidence="2" type="ORF">BDV98DRAFT_593521</name>
</gene>
<evidence type="ECO:0000313" key="2">
    <source>
        <dbReference type="EMBL" id="TFL01115.1"/>
    </source>
</evidence>
<protein>
    <recommendedName>
        <fullName evidence="4">FAD/NAD(P)-binding domain-containing protein</fullName>
    </recommendedName>
</protein>
<keyword evidence="3" id="KW-1185">Reference proteome</keyword>
<proteinExistence type="predicted"/>
<organism evidence="2 3">
    <name type="scientific">Pterulicium gracile</name>
    <dbReference type="NCBI Taxonomy" id="1884261"/>
    <lineage>
        <taxon>Eukaryota</taxon>
        <taxon>Fungi</taxon>
        <taxon>Dikarya</taxon>
        <taxon>Basidiomycota</taxon>
        <taxon>Agaricomycotina</taxon>
        <taxon>Agaricomycetes</taxon>
        <taxon>Agaricomycetidae</taxon>
        <taxon>Agaricales</taxon>
        <taxon>Pleurotineae</taxon>
        <taxon>Pterulaceae</taxon>
        <taxon>Pterulicium</taxon>
    </lineage>
</organism>
<dbReference type="OrthoDB" id="10051892at2759"/>
<evidence type="ECO:0000313" key="3">
    <source>
        <dbReference type="Proteomes" id="UP000305067"/>
    </source>
</evidence>
<name>A0A5C3QG99_9AGAR</name>
<dbReference type="EMBL" id="ML178826">
    <property type="protein sequence ID" value="TFL01115.1"/>
    <property type="molecule type" value="Genomic_DNA"/>
</dbReference>
<accession>A0A5C3QG99</accession>
<evidence type="ECO:0000256" key="1">
    <source>
        <dbReference type="SAM" id="SignalP"/>
    </source>
</evidence>
<dbReference type="SUPFAM" id="SSF51905">
    <property type="entry name" value="FAD/NAD(P)-binding domain"/>
    <property type="match status" value="1"/>
</dbReference>
<keyword evidence="1" id="KW-0732">Signal</keyword>
<dbReference type="InterPro" id="IPR036188">
    <property type="entry name" value="FAD/NAD-bd_sf"/>
</dbReference>
<evidence type="ECO:0008006" key="4">
    <source>
        <dbReference type="Google" id="ProtNLM"/>
    </source>
</evidence>
<dbReference type="Proteomes" id="UP000305067">
    <property type="component" value="Unassembled WGS sequence"/>
</dbReference>
<reference evidence="2 3" key="1">
    <citation type="journal article" date="2019" name="Nat. Ecol. Evol.">
        <title>Megaphylogeny resolves global patterns of mushroom evolution.</title>
        <authorList>
            <person name="Varga T."/>
            <person name="Krizsan K."/>
            <person name="Foldi C."/>
            <person name="Dima B."/>
            <person name="Sanchez-Garcia M."/>
            <person name="Sanchez-Ramirez S."/>
            <person name="Szollosi G.J."/>
            <person name="Szarkandi J.G."/>
            <person name="Papp V."/>
            <person name="Albert L."/>
            <person name="Andreopoulos W."/>
            <person name="Angelini C."/>
            <person name="Antonin V."/>
            <person name="Barry K.W."/>
            <person name="Bougher N.L."/>
            <person name="Buchanan P."/>
            <person name="Buyck B."/>
            <person name="Bense V."/>
            <person name="Catcheside P."/>
            <person name="Chovatia M."/>
            <person name="Cooper J."/>
            <person name="Damon W."/>
            <person name="Desjardin D."/>
            <person name="Finy P."/>
            <person name="Geml J."/>
            <person name="Haridas S."/>
            <person name="Hughes K."/>
            <person name="Justo A."/>
            <person name="Karasinski D."/>
            <person name="Kautmanova I."/>
            <person name="Kiss B."/>
            <person name="Kocsube S."/>
            <person name="Kotiranta H."/>
            <person name="LaButti K.M."/>
            <person name="Lechner B.E."/>
            <person name="Liimatainen K."/>
            <person name="Lipzen A."/>
            <person name="Lukacs Z."/>
            <person name="Mihaltcheva S."/>
            <person name="Morgado L.N."/>
            <person name="Niskanen T."/>
            <person name="Noordeloos M.E."/>
            <person name="Ohm R.A."/>
            <person name="Ortiz-Santana B."/>
            <person name="Ovrebo C."/>
            <person name="Racz N."/>
            <person name="Riley R."/>
            <person name="Savchenko A."/>
            <person name="Shiryaev A."/>
            <person name="Soop K."/>
            <person name="Spirin V."/>
            <person name="Szebenyi C."/>
            <person name="Tomsovsky M."/>
            <person name="Tulloss R.E."/>
            <person name="Uehling J."/>
            <person name="Grigoriev I.V."/>
            <person name="Vagvolgyi C."/>
            <person name="Papp T."/>
            <person name="Martin F.M."/>
            <person name="Miettinen O."/>
            <person name="Hibbett D.S."/>
            <person name="Nagy L.G."/>
        </authorList>
    </citation>
    <scope>NUCLEOTIDE SEQUENCE [LARGE SCALE GENOMIC DNA]</scope>
    <source>
        <strain evidence="2 3">CBS 309.79</strain>
    </source>
</reference>
<feature type="chain" id="PRO_5022942863" description="FAD/NAD(P)-binding domain-containing protein" evidence="1">
    <location>
        <begin position="18"/>
        <end position="526"/>
    </location>
</feature>
<dbReference type="AlphaFoldDB" id="A0A5C3QG99"/>
<sequence>MSSWELIAFATVACAIALHLNVRLQTTQFWVHKELDTLGNNSGHAARRGKAVICGSGIAGLMAARECMDHFEQVVLVDPEFSKTLDGASKSRSMQYHSSHLYSIPFAEGLRRLWPCFDQRADEVEQAEYNGETNLHIDGTCIRSPARDKPSSFGMRRSTLEPLLHRLLMEGTPEAKNRLTIIDGTVRKLANASHVGRGDTIASVEGRYIHGGKDFQIDDIDLLIGRAQCGVKWLEEAGFTPPQRVSYSPHLRYTTITFTGISEEVYTSLPIPAERRGGALVFYPDPNISRSGIVFSKVDGDAVNLCLNSWGSSNFPKQAEDVIPCLADFGFSKPLPAWFMEAVELLVENGSATFSTAQLASCFQLQYDRLSNCPSNFIAIGDSVMVLNPIFGQGCVKGMAGILTLDSMLRSEPSSASGRLSPSFSQRFFKKQAERTHHFWEANKAKDYAYSTTEPIPGETREYGRFLRWIDKVISQAVREDTEVGHALLCVRQMLAPETTFLQPSILLRILWAHVKQYCRTTSYRA</sequence>